<gene>
    <name evidence="1" type="ORF">Taro_030665</name>
</gene>
<evidence type="ECO:0000313" key="2">
    <source>
        <dbReference type="Proteomes" id="UP000652761"/>
    </source>
</evidence>
<dbReference type="EMBL" id="NMUH01002123">
    <property type="protein sequence ID" value="MQL97978.1"/>
    <property type="molecule type" value="Genomic_DNA"/>
</dbReference>
<keyword evidence="2" id="KW-1185">Reference proteome</keyword>
<proteinExistence type="predicted"/>
<protein>
    <submittedName>
        <fullName evidence="1">Uncharacterized protein</fullName>
    </submittedName>
</protein>
<sequence length="897" mass="96379">MALSSPVACSLSDGHFVEEENDVYALQTPAAAAGRASPVAKSEGVTDANSPFKGSSCPDVEATIHCAEWLSIVGGSSTGDLRIRREESLPVFKRRLLGSLLDFAARELQVQLVVSPMPIENHGAVYPVSLGPAPAPVAPATAPSSSPLVAYVESSLRTGRRTARARIETFLTLKKKKRRRKEAAAVATEVAASAGGDLKAKKRPQTQVIAAAAAGVAAEGLSPQEAKAEAENAAQLSVALAENAIVVLMLVEDHLRLQGQHFVASHSLDVSASLSSLSSSVISHVDSLGKAAGETSDILISKKTSLSSDSGGLSLDVLASMADAKGQISAAVMERLTAAAAAEPYESVRCAFVSYGSCGLDLSQGWVYRSRLWYGVGLPSKTTSFGGGGSGWESWSSALEKDSNGNWIELPLIKKSVAMLQALLLDESGIGGGLGIGGGSGTGMGGMTQLYQLLDSDQPFLCMLRMVLASLREDDIGEDDIFMRSISIREGISEGLNWHAVNTMTSDTPKRIYMVQVWHAVGRDRNPLRKQYLEAILPPFVAILRRWRPLLAGIHELTSLDGQNPLIVDDRALAADALPLELVHYDLCSMYKALLTSKIHSPFSTTTTSTIVVVTTTMRTGGGAPLRKPAGVRPRGPAGVRPCVTRRECALGDPARVPSPWSGGVCLFVDGRTTHVHTRTHVHLTCTRRAFLTVSRAFDSIFGEHVHLTFPNPSASCVVSNASPDIEFWLSGIRIFTVDRPFECHTPARSRLTRGLKPVYLRCLSGGGRVLFPDFCGSPGDFAARGLFKSRYFWVQQMPPTGYPSETKTKAVVPWRFSNSTPSFNDLTGSWVKNHSNALRHLRSVARNLDNNSLSPFEPAIKLIFPTQEFPREDLGERTSLHRSDVVLLHQVNSTGI</sequence>
<organism evidence="1 2">
    <name type="scientific">Colocasia esculenta</name>
    <name type="common">Wild taro</name>
    <name type="synonym">Arum esculentum</name>
    <dbReference type="NCBI Taxonomy" id="4460"/>
    <lineage>
        <taxon>Eukaryota</taxon>
        <taxon>Viridiplantae</taxon>
        <taxon>Streptophyta</taxon>
        <taxon>Embryophyta</taxon>
        <taxon>Tracheophyta</taxon>
        <taxon>Spermatophyta</taxon>
        <taxon>Magnoliopsida</taxon>
        <taxon>Liliopsida</taxon>
        <taxon>Araceae</taxon>
        <taxon>Aroideae</taxon>
        <taxon>Colocasieae</taxon>
        <taxon>Colocasia</taxon>
    </lineage>
</organism>
<evidence type="ECO:0000313" key="1">
    <source>
        <dbReference type="EMBL" id="MQL97978.1"/>
    </source>
</evidence>
<dbReference type="AlphaFoldDB" id="A0A843VN07"/>
<reference evidence="1" key="1">
    <citation type="submission" date="2017-07" db="EMBL/GenBank/DDBJ databases">
        <title>Taro Niue Genome Assembly and Annotation.</title>
        <authorList>
            <person name="Atibalentja N."/>
            <person name="Keating K."/>
            <person name="Fields C.J."/>
        </authorList>
    </citation>
    <scope>NUCLEOTIDE SEQUENCE</scope>
    <source>
        <strain evidence="1">Niue_2</strain>
        <tissue evidence="1">Leaf</tissue>
    </source>
</reference>
<dbReference type="OrthoDB" id="26681at2759"/>
<dbReference type="Proteomes" id="UP000652761">
    <property type="component" value="Unassembled WGS sequence"/>
</dbReference>
<name>A0A843VN07_COLES</name>
<comment type="caution">
    <text evidence="1">The sequence shown here is derived from an EMBL/GenBank/DDBJ whole genome shotgun (WGS) entry which is preliminary data.</text>
</comment>
<accession>A0A843VN07</accession>